<feature type="region of interest" description="Disordered" evidence="10">
    <location>
        <begin position="606"/>
        <end position="641"/>
    </location>
</feature>
<feature type="region of interest" description="Disordered" evidence="10">
    <location>
        <begin position="684"/>
        <end position="711"/>
    </location>
</feature>
<keyword evidence="14" id="KW-1185">Reference proteome</keyword>
<dbReference type="AlphaFoldDB" id="A0AAW1D9V4"/>
<feature type="region of interest" description="Disordered" evidence="10">
    <location>
        <begin position="1218"/>
        <end position="1246"/>
    </location>
</feature>
<feature type="region of interest" description="Disordered" evidence="10">
    <location>
        <begin position="936"/>
        <end position="967"/>
    </location>
</feature>
<evidence type="ECO:0000256" key="2">
    <source>
        <dbReference type="ARBA" id="ARBA00015710"/>
    </source>
</evidence>
<dbReference type="CDD" id="cd01257">
    <property type="entry name" value="PH_IRS"/>
    <property type="match status" value="1"/>
</dbReference>
<evidence type="ECO:0000256" key="8">
    <source>
        <dbReference type="ARBA" id="ARBA00033282"/>
    </source>
</evidence>
<feature type="compositionally biased region" description="Low complexity" evidence="10">
    <location>
        <begin position="570"/>
        <end position="583"/>
    </location>
</feature>
<feature type="compositionally biased region" description="Basic residues" evidence="10">
    <location>
        <begin position="684"/>
        <end position="693"/>
    </location>
</feature>
<evidence type="ECO:0000256" key="3">
    <source>
        <dbReference type="ARBA" id="ARBA00022553"/>
    </source>
</evidence>
<dbReference type="InterPro" id="IPR002404">
    <property type="entry name" value="IRS_PTB"/>
</dbReference>
<proteinExistence type="predicted"/>
<comment type="subunit">
    <text evidence="1">Bindings to phosphatidylinositol 3-kinase and SHP2.</text>
</comment>
<dbReference type="InterPro" id="IPR011993">
    <property type="entry name" value="PH-like_dom_sf"/>
</dbReference>
<comment type="caution">
    <text evidence="13">The sequence shown here is derived from an EMBL/GenBank/DDBJ whole genome shotgun (WGS) entry which is preliminary data.</text>
</comment>
<dbReference type="PANTHER" id="PTHR10614">
    <property type="entry name" value="INSULIN RECEPTOR SUBSTRATE"/>
    <property type="match status" value="1"/>
</dbReference>
<feature type="compositionally biased region" description="Polar residues" evidence="10">
    <location>
        <begin position="620"/>
        <end position="635"/>
    </location>
</feature>
<evidence type="ECO:0000256" key="6">
    <source>
        <dbReference type="ARBA" id="ARBA00022782"/>
    </source>
</evidence>
<evidence type="ECO:0000313" key="14">
    <source>
        <dbReference type="Proteomes" id="UP001461498"/>
    </source>
</evidence>
<dbReference type="InterPro" id="IPR001849">
    <property type="entry name" value="PH_domain"/>
</dbReference>
<dbReference type="CDD" id="cd01204">
    <property type="entry name" value="PTB_IRS"/>
    <property type="match status" value="1"/>
</dbReference>
<dbReference type="GO" id="GO:0048477">
    <property type="term" value="P:oogenesis"/>
    <property type="evidence" value="ECO:0007669"/>
    <property type="project" value="UniProtKB-KW"/>
</dbReference>
<dbReference type="SMART" id="SM00310">
    <property type="entry name" value="PTBI"/>
    <property type="match status" value="1"/>
</dbReference>
<feature type="domain" description="IRS-type PTB" evidence="12">
    <location>
        <begin position="128"/>
        <end position="236"/>
    </location>
</feature>
<dbReference type="Pfam" id="PF02174">
    <property type="entry name" value="IRS"/>
    <property type="match status" value="1"/>
</dbReference>
<dbReference type="GO" id="GO:0043548">
    <property type="term" value="F:phosphatidylinositol 3-kinase binding"/>
    <property type="evidence" value="ECO:0007669"/>
    <property type="project" value="TreeGrafter"/>
</dbReference>
<evidence type="ECO:0000259" key="11">
    <source>
        <dbReference type="PROSITE" id="PS50003"/>
    </source>
</evidence>
<comment type="function">
    <text evidence="9">Activates phosphatidylinositol 3-kinase when bound to the regulatory p85 subunit. May mediate the control of various cellular processes by insulin-like peptides. When phosphorylated by the insulin receptor binds specifically to various cellular proteins containing SH2 domains. Involved in control of cell proliferation, cell size, and body and organ growth throughout development. Also has a role in a signaling pathway controlling the physiological response required to endure periods of low nutrient conditions. Insulin/insulin-like growth factor (IGF) signaling pathway has a role in regulating aging and is necessary in the ovary for vitellogenic maturation.</text>
</comment>
<dbReference type="EMBL" id="JAPXFL010000004">
    <property type="protein sequence ID" value="KAK9507540.1"/>
    <property type="molecule type" value="Genomic_DNA"/>
</dbReference>
<dbReference type="SMART" id="SM00233">
    <property type="entry name" value="PH"/>
    <property type="match status" value="1"/>
</dbReference>
<feature type="compositionally biased region" description="Low complexity" evidence="10">
    <location>
        <begin position="1187"/>
        <end position="1200"/>
    </location>
</feature>
<evidence type="ECO:0000259" key="12">
    <source>
        <dbReference type="PROSITE" id="PS51064"/>
    </source>
</evidence>
<feature type="region of interest" description="Disordered" evidence="10">
    <location>
        <begin position="1100"/>
        <end position="1126"/>
    </location>
</feature>
<evidence type="ECO:0000256" key="9">
    <source>
        <dbReference type="ARBA" id="ARBA00046145"/>
    </source>
</evidence>
<name>A0AAW1D9V4_9HEMI</name>
<keyword evidence="6" id="KW-0221">Differentiation</keyword>
<dbReference type="GO" id="GO:0005886">
    <property type="term" value="C:plasma membrane"/>
    <property type="evidence" value="ECO:0007669"/>
    <property type="project" value="TreeGrafter"/>
</dbReference>
<dbReference type="Proteomes" id="UP001461498">
    <property type="component" value="Unassembled WGS sequence"/>
</dbReference>
<feature type="compositionally biased region" description="Polar residues" evidence="10">
    <location>
        <begin position="297"/>
        <end position="318"/>
    </location>
</feature>
<feature type="region of interest" description="Disordered" evidence="10">
    <location>
        <begin position="760"/>
        <end position="784"/>
    </location>
</feature>
<dbReference type="Gene3D" id="2.30.29.30">
    <property type="entry name" value="Pleckstrin-homology domain (PH domain)/Phosphotyrosine-binding domain (PTB)"/>
    <property type="match status" value="2"/>
</dbReference>
<dbReference type="Pfam" id="PF00169">
    <property type="entry name" value="PH"/>
    <property type="match status" value="1"/>
</dbReference>
<sequence>MTSRNSGGKVSTGDIVKQGYLKKLKTMKKKYFVLRRDSGEVPARLEYYDSEKKFKANVAPKRSITLKTCFNINKPSDTRHKYVIALFTKDRFCIVFDNEEEMEDWFKVLLELQHEGNLPVGEPVRPNFEHVWQVTVLSKELGQRSNILGPYRLCLTDQTLSLVKQNSSSSDRVDAIKFSLQKIRRCGHVDSFFYMEVGQCTVTGAGNLWMQTEDTNIAENMHTTILKACGNCTKKDLQPKSRNRSSSANEASRPISLIQRWPTHTASSGSTSGGGSGPVNHQRTYSFPLSPVPPTRRASTGTRPAKCITSTSPQSSLTGVRERSDSMPSRARTTSECAPQHVSHPPRYIGSSQYRPHSMYNRGVSYSPPVGSSPVSPASVACSTDSAGSSLSMDGDTTDGGQWDDQGRYGHSLTPDEPVIFEENPDNPDDYSSWTGEDEKLNNYMPMDSTYCLPIQSNSSFNNSVHRKYSPNPSSSGFKSASPSQASFLELYSPSNSSPMENPGNYLPMSPGDNRAAYYSRNVVNHSRGSSLTEDGYVPMAPGALDDGYVDMDHGYKKNKHERYQSGDLSTGSSCSVTSGTPSTDLRFNEYTLDKVTSYLTQEEDITPAERPARAYSVGSRPTYNNRSDISASSAERTRAFSVGSKNVRVINPMRMMMHNSTHTSSHSSMEPSDDMMELDFSKKGRMKSRKKPSSSERLSVPGGSASTLSSVASSYSTAEGSSYMEMSLPCSSTSASIAPSPPKSSCRFPILMGKSPPKSCLQDSFSKASPPVSGYPSPSLGRVPETEPGYVEMTVKNDPHSASPSEPCLCTNQSPSEKDDAYVEMKPGQFEAKQIIVMNTKARVDSFPVTDQLKTSSNRDSIIKSDKKDDYYDVTLKRKNPLIEDNNNSKLIIEQNVTDQDYVVMDLGNKSQTNSSFSDLIKDSSNQDYMTMSCRKEDKKKTRRDHARYSSQPITIQSSSAKDSSNPLYTIAGRKHSTGTPPKVPLFLPLGGSPSSSPYSTMRRTRHKDVTRKDNFTGSFSFKRNSPSDANDCYDHSPKVPIDGTSGTLKISYSETNLMEKRSEPKIIQESGDYVDYQPCKGISSPKVSSANVTDDYVQMSPGSTTVPSVKPGRKTSAPSLGSKMKPFEKLLSGLGSSISTLSMNSSPIVTLPPSPVKSESDTIVGDDAAGFSDEDGEGLHHKSSNSDSSRKSSVTSVGSKEIHYASLDLVVRSTCAESEDSNRSPIQVSQAESSSAVVSPNLSSDPTAFNYAEIDFAKSGSSQKTIH</sequence>
<dbReference type="GO" id="GO:0005158">
    <property type="term" value="F:insulin receptor binding"/>
    <property type="evidence" value="ECO:0007669"/>
    <property type="project" value="InterPro"/>
</dbReference>
<feature type="region of interest" description="Disordered" evidence="10">
    <location>
        <begin position="564"/>
        <end position="583"/>
    </location>
</feature>
<feature type="compositionally biased region" description="Low complexity" evidence="10">
    <location>
        <begin position="244"/>
        <end position="253"/>
    </location>
</feature>
<dbReference type="EMBL" id="JAPXFL010000004">
    <property type="protein sequence ID" value="KAK9507541.1"/>
    <property type="molecule type" value="Genomic_DNA"/>
</dbReference>
<dbReference type="GO" id="GO:0008286">
    <property type="term" value="P:insulin receptor signaling pathway"/>
    <property type="evidence" value="ECO:0007669"/>
    <property type="project" value="InterPro"/>
</dbReference>
<dbReference type="PROSITE" id="PS51064">
    <property type="entry name" value="IRS_PTB"/>
    <property type="match status" value="1"/>
</dbReference>
<dbReference type="SMART" id="SM01244">
    <property type="entry name" value="IRS"/>
    <property type="match status" value="1"/>
</dbReference>
<feature type="compositionally biased region" description="Polar residues" evidence="10">
    <location>
        <begin position="950"/>
        <end position="967"/>
    </location>
</feature>
<dbReference type="PROSITE" id="PS50003">
    <property type="entry name" value="PH_DOMAIN"/>
    <property type="match status" value="1"/>
</dbReference>
<feature type="compositionally biased region" description="Low complexity" evidence="10">
    <location>
        <begin position="1229"/>
        <end position="1246"/>
    </location>
</feature>
<dbReference type="GO" id="GO:0005829">
    <property type="term" value="C:cytosol"/>
    <property type="evidence" value="ECO:0007669"/>
    <property type="project" value="TreeGrafter"/>
</dbReference>
<dbReference type="InterPro" id="IPR039011">
    <property type="entry name" value="IRS"/>
</dbReference>
<feature type="compositionally biased region" description="Low complexity" evidence="10">
    <location>
        <begin position="370"/>
        <end position="381"/>
    </location>
</feature>
<evidence type="ECO:0000256" key="4">
    <source>
        <dbReference type="ARBA" id="ARBA00022604"/>
    </source>
</evidence>
<dbReference type="PRINTS" id="PR00628">
    <property type="entry name" value="INSULINRSI"/>
</dbReference>
<organism evidence="13 14">
    <name type="scientific">Rhynocoris fuscipes</name>
    <dbReference type="NCBI Taxonomy" id="488301"/>
    <lineage>
        <taxon>Eukaryota</taxon>
        <taxon>Metazoa</taxon>
        <taxon>Ecdysozoa</taxon>
        <taxon>Arthropoda</taxon>
        <taxon>Hexapoda</taxon>
        <taxon>Insecta</taxon>
        <taxon>Pterygota</taxon>
        <taxon>Neoptera</taxon>
        <taxon>Paraneoptera</taxon>
        <taxon>Hemiptera</taxon>
        <taxon>Heteroptera</taxon>
        <taxon>Panheteroptera</taxon>
        <taxon>Cimicomorpha</taxon>
        <taxon>Reduviidae</taxon>
        <taxon>Harpactorinae</taxon>
        <taxon>Harpactorini</taxon>
        <taxon>Rhynocoris</taxon>
    </lineage>
</organism>
<feature type="compositionally biased region" description="Acidic residues" evidence="10">
    <location>
        <begin position="419"/>
        <end position="429"/>
    </location>
</feature>
<keyword evidence="4" id="KW-0341">Growth regulation</keyword>
<evidence type="ECO:0000256" key="1">
    <source>
        <dbReference type="ARBA" id="ARBA00011440"/>
    </source>
</evidence>
<feature type="compositionally biased region" description="Polar residues" evidence="10">
    <location>
        <begin position="382"/>
        <end position="392"/>
    </location>
</feature>
<feature type="domain" description="PH" evidence="11">
    <location>
        <begin position="14"/>
        <end position="114"/>
    </location>
</feature>
<accession>A0AAW1D9V4</accession>
<evidence type="ECO:0000313" key="13">
    <source>
        <dbReference type="EMBL" id="KAK9507541.1"/>
    </source>
</evidence>
<dbReference type="SUPFAM" id="SSF50729">
    <property type="entry name" value="PH domain-like"/>
    <property type="match status" value="2"/>
</dbReference>
<protein>
    <recommendedName>
        <fullName evidence="2">Insulin receptor substrate 1</fullName>
    </recommendedName>
    <alternativeName>
        <fullName evidence="8">Protein chico</fullName>
    </alternativeName>
</protein>
<feature type="region of interest" description="Disordered" evidence="10">
    <location>
        <begin position="1147"/>
        <end position="1200"/>
    </location>
</feature>
<keyword evidence="3" id="KW-0597">Phosphoprotein</keyword>
<reference evidence="13 14" key="1">
    <citation type="submission" date="2022-12" db="EMBL/GenBank/DDBJ databases">
        <title>Chromosome-level genome assembly of true bugs.</title>
        <authorList>
            <person name="Ma L."/>
            <person name="Li H."/>
        </authorList>
    </citation>
    <scope>NUCLEOTIDE SEQUENCE [LARGE SCALE GENOMIC DNA]</scope>
    <source>
        <strain evidence="13">Lab_2022b</strain>
    </source>
</reference>
<dbReference type="PANTHER" id="PTHR10614:SF13">
    <property type="entry name" value="INSULIN RECEPTOR SUBSTRATE 1"/>
    <property type="match status" value="1"/>
</dbReference>
<evidence type="ECO:0000256" key="5">
    <source>
        <dbReference type="ARBA" id="ARBA00022737"/>
    </source>
</evidence>
<evidence type="ECO:0000256" key="10">
    <source>
        <dbReference type="SAM" id="MobiDB-lite"/>
    </source>
</evidence>
<feature type="region of interest" description="Disordered" evidence="10">
    <location>
        <begin position="236"/>
        <end position="355"/>
    </location>
</feature>
<feature type="region of interest" description="Disordered" evidence="10">
    <location>
        <begin position="370"/>
        <end position="439"/>
    </location>
</feature>
<evidence type="ECO:0000256" key="7">
    <source>
        <dbReference type="ARBA" id="ARBA00022943"/>
    </source>
</evidence>
<keyword evidence="7" id="KW-0896">Oogenesis</keyword>
<gene>
    <name evidence="13" type="ORF">O3M35_007373</name>
</gene>
<keyword evidence="5" id="KW-0677">Repeat</keyword>